<dbReference type="Gene3D" id="1.25.40.180">
    <property type="match status" value="1"/>
</dbReference>
<dbReference type="PANTHER" id="PTHR23254">
    <property type="entry name" value="EIF4G DOMAIN PROTEIN"/>
    <property type="match status" value="1"/>
</dbReference>
<evidence type="ECO:0000259" key="5">
    <source>
        <dbReference type="Pfam" id="PF02854"/>
    </source>
</evidence>
<name>G3MPG0_AMBMU</name>
<evidence type="ECO:0000256" key="3">
    <source>
        <dbReference type="ARBA" id="ARBA00022845"/>
    </source>
</evidence>
<evidence type="ECO:0000256" key="1">
    <source>
        <dbReference type="ARBA" id="ARBA00004496"/>
    </source>
</evidence>
<feature type="compositionally biased region" description="Basic and acidic residues" evidence="4">
    <location>
        <begin position="14"/>
        <end position="28"/>
    </location>
</feature>
<feature type="domain" description="MIF4G" evidence="5">
    <location>
        <begin position="72"/>
        <end position="244"/>
    </location>
</feature>
<dbReference type="PANTHER" id="PTHR23254:SF16">
    <property type="entry name" value="CBP80_20-DEPENDENT TRANSLATION INITIATION FACTOR"/>
    <property type="match status" value="1"/>
</dbReference>
<dbReference type="InterPro" id="IPR016024">
    <property type="entry name" value="ARM-type_fold"/>
</dbReference>
<reference evidence="6" key="1">
    <citation type="journal article" date="2011" name="PLoS ONE">
        <title>A deep insight into the sialotranscriptome of the gulf coast tick, Amblyomma maculatum.</title>
        <authorList>
            <person name="Karim S."/>
            <person name="Singh P."/>
            <person name="Ribeiro J.M."/>
        </authorList>
    </citation>
    <scope>NUCLEOTIDE SEQUENCE</scope>
    <source>
        <tissue evidence="6">Salivary gland</tissue>
    </source>
</reference>
<protein>
    <recommendedName>
        <fullName evidence="5">MIF4G domain-containing protein</fullName>
    </recommendedName>
</protein>
<keyword evidence="2" id="KW-0963">Cytoplasm</keyword>
<dbReference type="AlphaFoldDB" id="G3MPG0"/>
<comment type="subcellular location">
    <subcellularLocation>
        <location evidence="1">Cytoplasm</location>
    </subcellularLocation>
</comment>
<dbReference type="InterPro" id="IPR003890">
    <property type="entry name" value="MIF4G-like_typ-3"/>
</dbReference>
<feature type="region of interest" description="Disordered" evidence="4">
    <location>
        <begin position="1"/>
        <end position="52"/>
    </location>
</feature>
<dbReference type="GO" id="GO:0006446">
    <property type="term" value="P:regulation of translational initiation"/>
    <property type="evidence" value="ECO:0007669"/>
    <property type="project" value="TreeGrafter"/>
</dbReference>
<evidence type="ECO:0000313" key="6">
    <source>
        <dbReference type="EMBL" id="AEO35378.1"/>
    </source>
</evidence>
<dbReference type="InterPro" id="IPR051367">
    <property type="entry name" value="mRNA_TranslReg/HistoneTransl"/>
</dbReference>
<sequence length="264" mass="29899">MAGRGRGTRAAFPEVRHQLRRPKDDCEKSVIPGPGGDASPDGNTPLPPAPVKEENDEIKKLCTQFKYLDATDPNFSKHLTLLTSKLTSSKDVEDTVNTMYELCLLGPEQAEVTCQALVQLCNVEVDGVKLRSKVLTKMQHEFEGFEEKAESSPQLVISNAIFLCEFYTRYLVQGKPVNPLRGPLWKYLEFMLQSRKPYFISHCLRLVQNKMGFFVTHNRPELESDYLKLLRDVVLDEKVQKVHRSLALDTLECALKALMLQKGS</sequence>
<evidence type="ECO:0000256" key="2">
    <source>
        <dbReference type="ARBA" id="ARBA00022490"/>
    </source>
</evidence>
<accession>G3MPG0</accession>
<dbReference type="GO" id="GO:0005829">
    <property type="term" value="C:cytosol"/>
    <property type="evidence" value="ECO:0007669"/>
    <property type="project" value="TreeGrafter"/>
</dbReference>
<keyword evidence="3" id="KW-0810">Translation regulation</keyword>
<dbReference type="GO" id="GO:0003723">
    <property type="term" value="F:RNA binding"/>
    <property type="evidence" value="ECO:0007669"/>
    <property type="project" value="InterPro"/>
</dbReference>
<evidence type="ECO:0000256" key="4">
    <source>
        <dbReference type="SAM" id="MobiDB-lite"/>
    </source>
</evidence>
<dbReference type="GO" id="GO:0008494">
    <property type="term" value="F:translation activator activity"/>
    <property type="evidence" value="ECO:0007669"/>
    <property type="project" value="TreeGrafter"/>
</dbReference>
<dbReference type="Pfam" id="PF02854">
    <property type="entry name" value="MIF4G"/>
    <property type="match status" value="1"/>
</dbReference>
<organism evidence="6">
    <name type="scientific">Amblyomma maculatum</name>
    <name type="common">Gulf Coast tick</name>
    <dbReference type="NCBI Taxonomy" id="34609"/>
    <lineage>
        <taxon>Eukaryota</taxon>
        <taxon>Metazoa</taxon>
        <taxon>Ecdysozoa</taxon>
        <taxon>Arthropoda</taxon>
        <taxon>Chelicerata</taxon>
        <taxon>Arachnida</taxon>
        <taxon>Acari</taxon>
        <taxon>Parasitiformes</taxon>
        <taxon>Ixodida</taxon>
        <taxon>Ixodoidea</taxon>
        <taxon>Ixodidae</taxon>
        <taxon>Amblyomminae</taxon>
        <taxon>Amblyomma</taxon>
    </lineage>
</organism>
<proteinExistence type="evidence at transcript level"/>
<dbReference type="SUPFAM" id="SSF48371">
    <property type="entry name" value="ARM repeat"/>
    <property type="match status" value="1"/>
</dbReference>
<dbReference type="EMBL" id="JO843761">
    <property type="protein sequence ID" value="AEO35378.1"/>
    <property type="molecule type" value="mRNA"/>
</dbReference>